<dbReference type="PANTHER" id="PTHR43477">
    <property type="entry name" value="DIHYDROANTICAPSIN 7-DEHYDROGENASE"/>
    <property type="match status" value="1"/>
</dbReference>
<dbReference type="InterPro" id="IPR002347">
    <property type="entry name" value="SDR_fam"/>
</dbReference>
<evidence type="ECO:0000313" key="4">
    <source>
        <dbReference type="EMBL" id="TWI52908.1"/>
    </source>
</evidence>
<dbReference type="PANTHER" id="PTHR43477:SF1">
    <property type="entry name" value="DIHYDROANTICAPSIN 7-DEHYDROGENASE"/>
    <property type="match status" value="1"/>
</dbReference>
<accession>A0A562Q866</accession>
<dbReference type="GO" id="GO:0016491">
    <property type="term" value="F:oxidoreductase activity"/>
    <property type="evidence" value="ECO:0007669"/>
    <property type="project" value="UniProtKB-KW"/>
</dbReference>
<organism evidence="4 5">
    <name type="scientific">Halalkalibacter nanhaiisediminis</name>
    <dbReference type="NCBI Taxonomy" id="688079"/>
    <lineage>
        <taxon>Bacteria</taxon>
        <taxon>Bacillati</taxon>
        <taxon>Bacillota</taxon>
        <taxon>Bacilli</taxon>
        <taxon>Bacillales</taxon>
        <taxon>Bacillaceae</taxon>
        <taxon>Halalkalibacter</taxon>
    </lineage>
</organism>
<sequence>MVKSKRTSMEDIPMSLSGKRVVVVGGTSGIGLSTAKAFLNESAQVIIASQSASKLSEAKSTLEGKTTQEPTTSSTCKGA</sequence>
<dbReference type="AlphaFoldDB" id="A0A562Q866"/>
<dbReference type="InterPro" id="IPR036291">
    <property type="entry name" value="NAD(P)-bd_dom_sf"/>
</dbReference>
<gene>
    <name evidence="4" type="ORF">IQ10_03604</name>
</gene>
<reference evidence="4 5" key="1">
    <citation type="journal article" date="2015" name="Stand. Genomic Sci.">
        <title>Genomic Encyclopedia of Bacterial and Archaeal Type Strains, Phase III: the genomes of soil and plant-associated and newly described type strains.</title>
        <authorList>
            <person name="Whitman W.B."/>
            <person name="Woyke T."/>
            <person name="Klenk H.P."/>
            <person name="Zhou Y."/>
            <person name="Lilburn T.G."/>
            <person name="Beck B.J."/>
            <person name="De Vos P."/>
            <person name="Vandamme P."/>
            <person name="Eisen J.A."/>
            <person name="Garrity G."/>
            <person name="Hugenholtz P."/>
            <person name="Kyrpides N.C."/>
        </authorList>
    </citation>
    <scope>NUCLEOTIDE SEQUENCE [LARGE SCALE GENOMIC DNA]</scope>
    <source>
        <strain evidence="4 5">CGMCC 1.10116</strain>
    </source>
</reference>
<name>A0A562Q866_9BACI</name>
<dbReference type="SUPFAM" id="SSF51735">
    <property type="entry name" value="NAD(P)-binding Rossmann-fold domains"/>
    <property type="match status" value="1"/>
</dbReference>
<dbReference type="Gene3D" id="3.40.50.720">
    <property type="entry name" value="NAD(P)-binding Rossmann-like Domain"/>
    <property type="match status" value="1"/>
</dbReference>
<proteinExistence type="inferred from homology"/>
<dbReference type="InterPro" id="IPR051122">
    <property type="entry name" value="SDR_DHRS6-like"/>
</dbReference>
<dbReference type="Proteomes" id="UP000315711">
    <property type="component" value="Unassembled WGS sequence"/>
</dbReference>
<evidence type="ECO:0000256" key="1">
    <source>
        <dbReference type="ARBA" id="ARBA00006484"/>
    </source>
</evidence>
<protein>
    <submittedName>
        <fullName evidence="4">Short subunit dehydrogenase</fullName>
    </submittedName>
</protein>
<comment type="similarity">
    <text evidence="1">Belongs to the short-chain dehydrogenases/reductases (SDR) family.</text>
</comment>
<keyword evidence="2" id="KW-0560">Oxidoreductase</keyword>
<evidence type="ECO:0000256" key="2">
    <source>
        <dbReference type="ARBA" id="ARBA00023002"/>
    </source>
</evidence>
<dbReference type="Pfam" id="PF00106">
    <property type="entry name" value="adh_short"/>
    <property type="match status" value="1"/>
</dbReference>
<comment type="caution">
    <text evidence="4">The sequence shown here is derived from an EMBL/GenBank/DDBJ whole genome shotgun (WGS) entry which is preliminary data.</text>
</comment>
<evidence type="ECO:0000313" key="5">
    <source>
        <dbReference type="Proteomes" id="UP000315711"/>
    </source>
</evidence>
<keyword evidence="5" id="KW-1185">Reference proteome</keyword>
<evidence type="ECO:0000256" key="3">
    <source>
        <dbReference type="SAM" id="MobiDB-lite"/>
    </source>
</evidence>
<feature type="region of interest" description="Disordered" evidence="3">
    <location>
        <begin position="56"/>
        <end position="79"/>
    </location>
</feature>
<feature type="compositionally biased region" description="Polar residues" evidence="3">
    <location>
        <begin position="63"/>
        <end position="79"/>
    </location>
</feature>
<dbReference type="EMBL" id="VLKZ01000016">
    <property type="protein sequence ID" value="TWI52908.1"/>
    <property type="molecule type" value="Genomic_DNA"/>
</dbReference>